<dbReference type="OrthoDB" id="27435at2759"/>
<comment type="similarity">
    <text evidence="1">Belongs to the AAA ATPase family.</text>
</comment>
<dbReference type="GO" id="GO:0042254">
    <property type="term" value="P:ribosome biogenesis"/>
    <property type="evidence" value="ECO:0000318"/>
    <property type="project" value="GO_Central"/>
</dbReference>
<dbReference type="Gene3D" id="3.40.50.300">
    <property type="entry name" value="P-loop containing nucleotide triphosphate hydrolases"/>
    <property type="match status" value="2"/>
</dbReference>
<dbReference type="GO" id="GO:0004386">
    <property type="term" value="F:helicase activity"/>
    <property type="evidence" value="ECO:0007669"/>
    <property type="project" value="UniProtKB-KW"/>
</dbReference>
<dbReference type="GO" id="GO:1990275">
    <property type="term" value="F:preribosome binding"/>
    <property type="evidence" value="ECO:0000318"/>
    <property type="project" value="GO_Central"/>
</dbReference>
<dbReference type="HOGENOM" id="CLU_000688_8_1_1"/>
<dbReference type="Proteomes" id="UP000002149">
    <property type="component" value="Chromosome 1"/>
</dbReference>
<keyword evidence="2" id="KW-0677">Repeat</keyword>
<dbReference type="CDD" id="cd19530">
    <property type="entry name" value="RecA-like_NVL_r2-like"/>
    <property type="match status" value="1"/>
</dbReference>
<dbReference type="PANTHER" id="PTHR23077:SF171">
    <property type="entry name" value="NUCLEAR VALOSIN-CONTAINING PROTEIN-LIKE"/>
    <property type="match status" value="1"/>
</dbReference>
<dbReference type="Pfam" id="PF17862">
    <property type="entry name" value="AAA_lid_3"/>
    <property type="match status" value="2"/>
</dbReference>
<evidence type="ECO:0000313" key="8">
    <source>
        <dbReference type="Proteomes" id="UP000002149"/>
    </source>
</evidence>
<keyword evidence="8" id="KW-1185">Reference proteome</keyword>
<dbReference type="InterPro" id="IPR050168">
    <property type="entry name" value="AAA_ATPase_domain"/>
</dbReference>
<name>Q5KNC4_CRYD1</name>
<dbReference type="GeneID" id="3253538"/>
<dbReference type="FunFam" id="3.40.50.300:FF:000365">
    <property type="entry name" value="Ribosome biogenesis ATPase RIX7"/>
    <property type="match status" value="1"/>
</dbReference>
<keyword evidence="7" id="KW-0347">Helicase</keyword>
<dbReference type="GO" id="GO:0005634">
    <property type="term" value="C:nucleus"/>
    <property type="evidence" value="ECO:0000318"/>
    <property type="project" value="GO_Central"/>
</dbReference>
<dbReference type="KEGG" id="cne:CNA06980"/>
<dbReference type="InParanoid" id="Q5KNC4"/>
<dbReference type="Gene3D" id="1.10.8.60">
    <property type="match status" value="2"/>
</dbReference>
<dbReference type="GO" id="GO:0005730">
    <property type="term" value="C:nucleolus"/>
    <property type="evidence" value="ECO:0007669"/>
    <property type="project" value="EnsemblFungi"/>
</dbReference>
<dbReference type="PaxDb" id="214684-Q5KNC4"/>
<dbReference type="FunCoup" id="Q5KNC4">
    <property type="interactions" value="714"/>
</dbReference>
<dbReference type="PROSITE" id="PS00674">
    <property type="entry name" value="AAA"/>
    <property type="match status" value="1"/>
</dbReference>
<keyword evidence="4" id="KW-0067">ATP-binding</keyword>
<dbReference type="STRING" id="214684.Q5KNC4"/>
<dbReference type="GO" id="GO:0000055">
    <property type="term" value="P:ribosomal large subunit export from nucleus"/>
    <property type="evidence" value="ECO:0007669"/>
    <property type="project" value="EnsemblFungi"/>
</dbReference>
<dbReference type="GO" id="GO:0042273">
    <property type="term" value="P:ribosomal large subunit biogenesis"/>
    <property type="evidence" value="ECO:0007669"/>
    <property type="project" value="EnsemblFungi"/>
</dbReference>
<feature type="region of interest" description="Disordered" evidence="5">
    <location>
        <begin position="1"/>
        <end position="62"/>
    </location>
</feature>
<dbReference type="InterPro" id="IPR003959">
    <property type="entry name" value="ATPase_AAA_core"/>
</dbReference>
<dbReference type="eggNOG" id="KOG0733">
    <property type="taxonomic scope" value="Eukaryota"/>
</dbReference>
<dbReference type="GO" id="GO:0030687">
    <property type="term" value="C:preribosome, large subunit precursor"/>
    <property type="evidence" value="ECO:0007669"/>
    <property type="project" value="EnsemblFungi"/>
</dbReference>
<proteinExistence type="inferred from homology"/>
<organism evidence="7 8">
    <name type="scientific">Cryptococcus deneoformans (strain JEC21 / ATCC MYA-565)</name>
    <name type="common">Cryptococcus neoformans var. neoformans serotype D</name>
    <dbReference type="NCBI Taxonomy" id="214684"/>
    <lineage>
        <taxon>Eukaryota</taxon>
        <taxon>Fungi</taxon>
        <taxon>Dikarya</taxon>
        <taxon>Basidiomycota</taxon>
        <taxon>Agaricomycotina</taxon>
        <taxon>Tremellomycetes</taxon>
        <taxon>Tremellales</taxon>
        <taxon>Cryptococcaceae</taxon>
        <taxon>Cryptococcus</taxon>
        <taxon>Cryptococcus neoformans species complex</taxon>
    </lineage>
</organism>
<protein>
    <submittedName>
        <fullName evidence="7">Helicase, putative</fullName>
    </submittedName>
</protein>
<evidence type="ECO:0000256" key="2">
    <source>
        <dbReference type="ARBA" id="ARBA00022737"/>
    </source>
</evidence>
<dbReference type="PANTHER" id="PTHR23077">
    <property type="entry name" value="AAA-FAMILY ATPASE"/>
    <property type="match status" value="1"/>
</dbReference>
<dbReference type="SMART" id="SM00382">
    <property type="entry name" value="AAA"/>
    <property type="match status" value="2"/>
</dbReference>
<dbReference type="RefSeq" id="XP_567015.1">
    <property type="nucleotide sequence ID" value="XM_567015.2"/>
</dbReference>
<dbReference type="GO" id="GO:0016887">
    <property type="term" value="F:ATP hydrolysis activity"/>
    <property type="evidence" value="ECO:0000318"/>
    <property type="project" value="GO_Central"/>
</dbReference>
<dbReference type="OMA" id="GLWSTHR"/>
<sequence length="756" mass="80802">MSGLPSLNAGITAAWNTSAPPQKKRTRRAIPLNDLPAPASPLDDSPAPATPAAPPRRKRPRAAPSVIAAKYAPPDLDLGALGGLQPQITQLLEIAALALFHPEIYLHTGVPRPKGVLLHGVPGGGKTQLVRCLAGELKLPFISVSAPSIVSGMSGESEKTLRDTFDEAKKVAPCILFLDEVDAITPKRENAQREMERRIVAQLLTCMDDLAASEEPVIIIGATNRPDSLDPALRRAGRFDHEIEMGVPSQEGREQILKVLCSKLRLSGDVDFRQLAKATPGYIGADLTALTTEAGIIAVKRIFDSGFGIGSGTDTPHDSEQGTVPEPDGAGMEAMAIDDRYTPFANLPDDVKETPIAKFLMSHPTALTSDQLSTISLTPADFLAALKIVQPSAKREGFATIPDVTWSDIGALSQTRDELHMAIVQPIRHPELFSVVGIDAPSGVLLWGPPGCGKTLLAKAVANESRANFISVKGPELLNKYVGESERAVRQVFARARSSSPCVIFFDELDALVPRRDDSMSESSARVVNTLLTELDGLDARKAVYVIGATNRPDMIDPAMVRPGRLDKLLYVDLPSPSERFEILKTHTKKTPINEDSWQAIKEIVASDKCDGFSGADIAALVREAATLALRAALESIGAFETPAEAEPEGIERKTDSVRVTAEHFAHAAQKTLPSVSREQRLKYERMRDKYAGVPTRGRRQREAEAEAASVAAAAAAKLASAGGAGTEARVEGEGMDVDEMGGARGGGVKEKAFVA</sequence>
<accession>Q5KNC4</accession>
<dbReference type="FunFam" id="3.40.50.300:FF:000018">
    <property type="entry name" value="Cell division control 48"/>
    <property type="match status" value="1"/>
</dbReference>
<feature type="domain" description="AAA+ ATPase" evidence="6">
    <location>
        <begin position="112"/>
        <end position="249"/>
    </location>
</feature>
<dbReference type="InterPro" id="IPR003960">
    <property type="entry name" value="ATPase_AAA_CS"/>
</dbReference>
<reference evidence="7 8" key="1">
    <citation type="journal article" date="2005" name="Science">
        <title>The genome of the basidiomycetous yeast and human pathogen Cryptococcus neoformans.</title>
        <authorList>
            <person name="Loftus B.J."/>
            <person name="Fung E."/>
            <person name="Roncaglia P."/>
            <person name="Rowley D."/>
            <person name="Amedeo P."/>
            <person name="Bruno D."/>
            <person name="Vamathevan J."/>
            <person name="Miranda M."/>
            <person name="Anderson I.J."/>
            <person name="Fraser J.A."/>
            <person name="Allen J.E."/>
            <person name="Bosdet I.E."/>
            <person name="Brent M.R."/>
            <person name="Chiu R."/>
            <person name="Doering T.L."/>
            <person name="Donlin M.J."/>
            <person name="D'Souza C.A."/>
            <person name="Fox D.S."/>
            <person name="Grinberg V."/>
            <person name="Fu J."/>
            <person name="Fukushima M."/>
            <person name="Haas B.J."/>
            <person name="Huang J.C."/>
            <person name="Janbon G."/>
            <person name="Jones S.J."/>
            <person name="Koo H.L."/>
            <person name="Krzywinski M.I."/>
            <person name="Kwon-Chung J.K."/>
            <person name="Lengeler K.B."/>
            <person name="Maiti R."/>
            <person name="Marra M.A."/>
            <person name="Marra R.E."/>
            <person name="Mathewson C.A."/>
            <person name="Mitchell T.G."/>
            <person name="Pertea M."/>
            <person name="Riggs F.R."/>
            <person name="Salzberg S.L."/>
            <person name="Schein J.E."/>
            <person name="Shvartsbeyn A."/>
            <person name="Shin H."/>
            <person name="Shumway M."/>
            <person name="Specht C.A."/>
            <person name="Suh B.B."/>
            <person name="Tenney A."/>
            <person name="Utterback T.R."/>
            <person name="Wickes B.L."/>
            <person name="Wortman J.R."/>
            <person name="Wye N.H."/>
            <person name="Kronstad J.W."/>
            <person name="Lodge J.K."/>
            <person name="Heitman J."/>
            <person name="Davis R.W."/>
            <person name="Fraser C.M."/>
            <person name="Hyman R.W."/>
        </authorList>
    </citation>
    <scope>NUCLEOTIDE SEQUENCE [LARGE SCALE GENOMIC DNA]</scope>
    <source>
        <strain evidence="8">JEC21 / ATCC MYA-565</strain>
    </source>
</reference>
<dbReference type="InterPro" id="IPR027417">
    <property type="entry name" value="P-loop_NTPase"/>
</dbReference>
<dbReference type="GO" id="GO:0005524">
    <property type="term" value="F:ATP binding"/>
    <property type="evidence" value="ECO:0007669"/>
    <property type="project" value="UniProtKB-KW"/>
</dbReference>
<dbReference type="InterPro" id="IPR003593">
    <property type="entry name" value="AAA+_ATPase"/>
</dbReference>
<dbReference type="Pfam" id="PF00004">
    <property type="entry name" value="AAA"/>
    <property type="match status" value="2"/>
</dbReference>
<feature type="region of interest" description="Disordered" evidence="5">
    <location>
        <begin position="721"/>
        <end position="756"/>
    </location>
</feature>
<feature type="domain" description="AAA+ ATPase" evidence="6">
    <location>
        <begin position="440"/>
        <end position="576"/>
    </location>
</feature>
<dbReference type="VEuPathDB" id="FungiDB:CNA06980"/>
<gene>
    <name evidence="7" type="ordered locus">CNA06980</name>
</gene>
<evidence type="ECO:0000259" key="6">
    <source>
        <dbReference type="SMART" id="SM00382"/>
    </source>
</evidence>
<evidence type="ECO:0000256" key="3">
    <source>
        <dbReference type="ARBA" id="ARBA00022741"/>
    </source>
</evidence>
<evidence type="ECO:0000313" key="7">
    <source>
        <dbReference type="EMBL" id="AAW41196.1"/>
    </source>
</evidence>
<keyword evidence="7" id="KW-0378">Hydrolase</keyword>
<accession>Q55Z08</accession>
<dbReference type="SUPFAM" id="SSF52540">
    <property type="entry name" value="P-loop containing nucleoside triphosphate hydrolases"/>
    <property type="match status" value="2"/>
</dbReference>
<evidence type="ECO:0000256" key="4">
    <source>
        <dbReference type="ARBA" id="ARBA00022840"/>
    </source>
</evidence>
<keyword evidence="3" id="KW-0547">Nucleotide-binding</keyword>
<dbReference type="EMBL" id="AE017341">
    <property type="protein sequence ID" value="AAW41196.1"/>
    <property type="molecule type" value="Genomic_DNA"/>
</dbReference>
<dbReference type="InterPro" id="IPR041569">
    <property type="entry name" value="AAA_lid_3"/>
</dbReference>
<dbReference type="AlphaFoldDB" id="Q5KNC4"/>
<feature type="compositionally biased region" description="Low complexity" evidence="5">
    <location>
        <begin position="31"/>
        <end position="47"/>
    </location>
</feature>
<evidence type="ECO:0000256" key="5">
    <source>
        <dbReference type="SAM" id="MobiDB-lite"/>
    </source>
</evidence>
<evidence type="ECO:0000256" key="1">
    <source>
        <dbReference type="ARBA" id="ARBA00006914"/>
    </source>
</evidence>